<dbReference type="Pfam" id="PF04632">
    <property type="entry name" value="FUSC"/>
    <property type="match status" value="1"/>
</dbReference>
<keyword evidence="3" id="KW-1003">Cell membrane</keyword>
<feature type="transmembrane region" description="Helical" evidence="7">
    <location>
        <begin position="73"/>
        <end position="93"/>
    </location>
</feature>
<dbReference type="GO" id="GO:0005886">
    <property type="term" value="C:plasma membrane"/>
    <property type="evidence" value="ECO:0007669"/>
    <property type="project" value="UniProtKB-SubCell"/>
</dbReference>
<dbReference type="EMBL" id="MJIC01000020">
    <property type="protein sequence ID" value="OFI32300.1"/>
    <property type="molecule type" value="Genomic_DNA"/>
</dbReference>
<evidence type="ECO:0008006" key="10">
    <source>
        <dbReference type="Google" id="ProtNLM"/>
    </source>
</evidence>
<organism evidence="8 9">
    <name type="scientific">Alteromonas lipolytica</name>
    <dbReference type="NCBI Taxonomy" id="1856405"/>
    <lineage>
        <taxon>Bacteria</taxon>
        <taxon>Pseudomonadati</taxon>
        <taxon>Pseudomonadota</taxon>
        <taxon>Gammaproteobacteria</taxon>
        <taxon>Alteromonadales</taxon>
        <taxon>Alteromonadaceae</taxon>
        <taxon>Alteromonas/Salinimonas group</taxon>
        <taxon>Alteromonas</taxon>
    </lineage>
</organism>
<evidence type="ECO:0000256" key="4">
    <source>
        <dbReference type="ARBA" id="ARBA00022692"/>
    </source>
</evidence>
<dbReference type="STRING" id="1856405.BFC17_07560"/>
<evidence type="ECO:0000313" key="9">
    <source>
        <dbReference type="Proteomes" id="UP000176037"/>
    </source>
</evidence>
<dbReference type="RefSeq" id="WP_070178545.1">
    <property type="nucleotide sequence ID" value="NZ_BMJR01000013.1"/>
</dbReference>
<protein>
    <recommendedName>
        <fullName evidence="10">Fusaric acid resistance protein</fullName>
    </recommendedName>
</protein>
<feature type="transmembrane region" description="Helical" evidence="7">
    <location>
        <begin position="123"/>
        <end position="141"/>
    </location>
</feature>
<dbReference type="PANTHER" id="PTHR30509:SF9">
    <property type="entry name" value="MULTIDRUG RESISTANCE PROTEIN MDTO"/>
    <property type="match status" value="1"/>
</dbReference>
<dbReference type="PANTHER" id="PTHR30509">
    <property type="entry name" value="P-HYDROXYBENZOIC ACID EFFLUX PUMP SUBUNIT-RELATED"/>
    <property type="match status" value="1"/>
</dbReference>
<evidence type="ECO:0000256" key="5">
    <source>
        <dbReference type="ARBA" id="ARBA00022989"/>
    </source>
</evidence>
<dbReference type="AlphaFoldDB" id="A0A1E8F8R4"/>
<feature type="transmembrane region" description="Helical" evidence="7">
    <location>
        <begin position="506"/>
        <end position="527"/>
    </location>
</feature>
<accession>A0A1E8F8R4</accession>
<feature type="transmembrane region" description="Helical" evidence="7">
    <location>
        <begin position="35"/>
        <end position="61"/>
    </location>
</feature>
<keyword evidence="6 7" id="KW-0472">Membrane</keyword>
<evidence type="ECO:0000256" key="2">
    <source>
        <dbReference type="ARBA" id="ARBA00022448"/>
    </source>
</evidence>
<dbReference type="GO" id="GO:0022857">
    <property type="term" value="F:transmembrane transporter activity"/>
    <property type="evidence" value="ECO:0007669"/>
    <property type="project" value="InterPro"/>
</dbReference>
<reference evidence="8 9" key="1">
    <citation type="submission" date="2016-09" db="EMBL/GenBank/DDBJ databases">
        <title>Alteromonas lipolytica, a new species isolated from sea water.</title>
        <authorList>
            <person name="Wu Y.-H."/>
            <person name="Cheng H."/>
            <person name="Xu X.-W."/>
        </authorList>
    </citation>
    <scope>NUCLEOTIDE SEQUENCE [LARGE SCALE GENOMIC DNA]</scope>
    <source>
        <strain evidence="8 9">JW12</strain>
    </source>
</reference>
<dbReference type="InterPro" id="IPR006726">
    <property type="entry name" value="PHBA_efflux_AaeB/fusaric-R"/>
</dbReference>
<feature type="transmembrane region" description="Helical" evidence="7">
    <location>
        <begin position="403"/>
        <end position="421"/>
    </location>
</feature>
<dbReference type="Proteomes" id="UP000176037">
    <property type="component" value="Unassembled WGS sequence"/>
</dbReference>
<keyword evidence="2" id="KW-0813">Transport</keyword>
<proteinExistence type="predicted"/>
<gene>
    <name evidence="8" type="ORF">BFC17_07560</name>
</gene>
<dbReference type="OrthoDB" id="9807111at2"/>
<keyword evidence="5 7" id="KW-1133">Transmembrane helix</keyword>
<keyword evidence="9" id="KW-1185">Reference proteome</keyword>
<comment type="subcellular location">
    <subcellularLocation>
        <location evidence="1">Cell membrane</location>
        <topology evidence="1">Multi-pass membrane protein</topology>
    </subcellularLocation>
</comment>
<evidence type="ECO:0000256" key="1">
    <source>
        <dbReference type="ARBA" id="ARBA00004651"/>
    </source>
</evidence>
<feature type="transmembrane region" description="Helical" evidence="7">
    <location>
        <begin position="99"/>
        <end position="116"/>
    </location>
</feature>
<keyword evidence="4 7" id="KW-0812">Transmembrane</keyword>
<feature type="transmembrane region" description="Helical" evidence="7">
    <location>
        <begin position="153"/>
        <end position="173"/>
    </location>
</feature>
<feature type="transmembrane region" description="Helical" evidence="7">
    <location>
        <begin position="481"/>
        <end position="500"/>
    </location>
</feature>
<evidence type="ECO:0000256" key="3">
    <source>
        <dbReference type="ARBA" id="ARBA00022475"/>
    </source>
</evidence>
<evidence type="ECO:0000256" key="6">
    <source>
        <dbReference type="ARBA" id="ARBA00023136"/>
    </source>
</evidence>
<feature type="transmembrane region" description="Helical" evidence="7">
    <location>
        <begin position="376"/>
        <end position="397"/>
    </location>
</feature>
<name>A0A1E8F8R4_9ALTE</name>
<comment type="caution">
    <text evidence="8">The sequence shown here is derived from an EMBL/GenBank/DDBJ whole genome shotgun (WGS) entry which is preliminary data.</text>
</comment>
<evidence type="ECO:0000313" key="8">
    <source>
        <dbReference type="EMBL" id="OFI32300.1"/>
    </source>
</evidence>
<evidence type="ECO:0000256" key="7">
    <source>
        <dbReference type="SAM" id="Phobius"/>
    </source>
</evidence>
<sequence length="695" mass="76599">MSTSTPIQKVIQPVLQGFKDNREPWLFVFKTMLSLYLATGLAMLLELPSPMTSMLTVVVVMNSQSGMVMAKSFYRILGTIIGTIASVTLVAFFPQQPEMLIIAIALWSGLCAAGALSFKGFRGYTFVLGGYTVAMITLPVLNNPHAIFEVAIHRFFEVLLGLAVTTLVFDGFFPRQLRPQVKKQVHANLNNLLTEVRHTLAEGDHSKHALAIHRDTAANAINFEDLLSNAVFEGPWLSSLSRPLRLSNYYYLETITHLQSLQRLKQRISEDQPACVDALAELAQPVISTLSDTEDKAALLARLHDVSQQSGQLRNALLNKFEGQARTQFETGAILLSKVVKSLTLCLRSLLVASERRHSDIGKLNKVEFSRVFDPAVSLLTFARTFIITAAVGLLWVNSHWQSGATAVFIVVALSMMMAPLPNPLAAIKVAVLGHSTAPFIGLICFILLPTFTTYPMFVIGTAPFLMVMFYIATIPGGIGLAIPTLMGFLVVLNIGPVVSLDYTRFFNEMMASIVGVISALSGFLLMPKVSGTAAQFNRYQAMLADSVVMATREAETSLSQRLQSRNRDITVQMTQNFAQQPEALDRFLASALLTNELCYVVLALREDLRLASFTASHRDQVKQILSFIKRLHKKSKYSQSELVALQLMITDTLNSLPDSTAGNGIREHLYLLSAAVKEPLYAEEHSYQGVTQCL</sequence>